<evidence type="ECO:0000313" key="2">
    <source>
        <dbReference type="EMBL" id="TKT03452.1"/>
    </source>
</evidence>
<dbReference type="RefSeq" id="WP_137309300.1">
    <property type="nucleotide sequence ID" value="NZ_SZNQ01000001.1"/>
</dbReference>
<sequence length="107" mass="11805">MITLLDFLSAIPGPWLAFAGTLLGGTGIKILEYLLGRGKVKADIASELRNELRQDIKDLQARVDELEAENEKWRARAFKAEEEVAVRNALIASHGCMNDVLKPQSGQ</sequence>
<feature type="coiled-coil region" evidence="1">
    <location>
        <begin position="42"/>
        <end position="83"/>
    </location>
</feature>
<comment type="caution">
    <text evidence="2">The sequence shown here is derived from an EMBL/GenBank/DDBJ whole genome shotgun (WGS) entry which is preliminary data.</text>
</comment>
<proteinExistence type="predicted"/>
<gene>
    <name evidence="2" type="ORF">E4U91_27395</name>
</gene>
<keyword evidence="3" id="KW-1185">Reference proteome</keyword>
<reference evidence="2 3" key="1">
    <citation type="submission" date="2019-04" db="EMBL/GenBank/DDBJ databases">
        <title>Streptomyces lasaliensis sp. nov., an Actinomycete isolated from soil which produces the polyether antibiotic lasalocid.</title>
        <authorList>
            <person name="Erwin G."/>
            <person name="Haber C."/>
        </authorList>
    </citation>
    <scope>NUCLEOTIDE SEQUENCE [LARGE SCALE GENOMIC DNA]</scope>
    <source>
        <strain evidence="2 3">X-537</strain>
    </source>
</reference>
<dbReference type="EMBL" id="SZNQ01000001">
    <property type="protein sequence ID" value="TKT03452.1"/>
    <property type="molecule type" value="Genomic_DNA"/>
</dbReference>
<accession>A0A4U5WP86</accession>
<organism evidence="2 3">
    <name type="scientific">Streptomyces lasalocidi</name>
    <name type="common">Streptomyces lasaliensis</name>
    <dbReference type="NCBI Taxonomy" id="324833"/>
    <lineage>
        <taxon>Bacteria</taxon>
        <taxon>Bacillati</taxon>
        <taxon>Actinomycetota</taxon>
        <taxon>Actinomycetes</taxon>
        <taxon>Kitasatosporales</taxon>
        <taxon>Streptomycetaceae</taxon>
        <taxon>Streptomyces</taxon>
    </lineage>
</organism>
<keyword evidence="1" id="KW-0175">Coiled coil</keyword>
<protein>
    <submittedName>
        <fullName evidence="2">Uncharacterized protein</fullName>
    </submittedName>
</protein>
<evidence type="ECO:0000313" key="3">
    <source>
        <dbReference type="Proteomes" id="UP000305929"/>
    </source>
</evidence>
<evidence type="ECO:0000256" key="1">
    <source>
        <dbReference type="SAM" id="Coils"/>
    </source>
</evidence>
<dbReference type="AlphaFoldDB" id="A0A4U5WP86"/>
<dbReference type="Proteomes" id="UP000305929">
    <property type="component" value="Unassembled WGS sequence"/>
</dbReference>
<name>A0A4U5WP86_STRLS</name>